<dbReference type="PROSITE" id="PS51782">
    <property type="entry name" value="LYSM"/>
    <property type="match status" value="2"/>
</dbReference>
<dbReference type="AlphaFoldDB" id="A0A841HTF2"/>
<dbReference type="Proteomes" id="UP000569951">
    <property type="component" value="Unassembled WGS sequence"/>
</dbReference>
<dbReference type="Pfam" id="PF01476">
    <property type="entry name" value="LysM"/>
    <property type="match status" value="3"/>
</dbReference>
<accession>A0A841HTF2</accession>
<dbReference type="InterPro" id="IPR011055">
    <property type="entry name" value="Dup_hybrid_motif"/>
</dbReference>
<dbReference type="InterPro" id="IPR016047">
    <property type="entry name" value="M23ase_b-sheet_dom"/>
</dbReference>
<protein>
    <submittedName>
        <fullName evidence="2">Murein DD-endopeptidase MepM/ murein hydrolase activator NlpD</fullName>
    </submittedName>
</protein>
<evidence type="ECO:0000313" key="3">
    <source>
        <dbReference type="Proteomes" id="UP000569951"/>
    </source>
</evidence>
<reference evidence="2 3" key="1">
    <citation type="submission" date="2020-08" db="EMBL/GenBank/DDBJ databases">
        <title>Genomic Encyclopedia of Type Strains, Phase IV (KMG-IV): sequencing the most valuable type-strain genomes for metagenomic binning, comparative biology and taxonomic classification.</title>
        <authorList>
            <person name="Goeker M."/>
        </authorList>
    </citation>
    <scope>NUCLEOTIDE SEQUENCE [LARGE SCALE GENOMIC DNA]</scope>
    <source>
        <strain evidence="2 3">DSM 21458</strain>
    </source>
</reference>
<feature type="domain" description="LysM" evidence="1">
    <location>
        <begin position="85"/>
        <end position="130"/>
    </location>
</feature>
<dbReference type="PANTHER" id="PTHR21666:SF270">
    <property type="entry name" value="MUREIN HYDROLASE ACTIVATOR ENVC"/>
    <property type="match status" value="1"/>
</dbReference>
<dbReference type="CDD" id="cd12797">
    <property type="entry name" value="M23_peptidase"/>
    <property type="match status" value="1"/>
</dbReference>
<sequence>MFERPTSTSIKVKLQPQPQEARGFAYVRVEQGESLSSIARAYGTSVRRIQHANSLKAPNLKLGQILRVPIVVRAETHRRLPPGVFVHVVKEGDSLSSIRDRYGLTTIELISANPYLESLDRMEAGTELLIPSAVRGLIVRVKQGQDAVSLAEYYGSDVGRLAQVNGLESPTDLGENDLLLIPGVMAETTLGALHAKREHELERKRKLEQYARYQRYLAYLKDKQRRELQAKYERQAKYEQYLAWKERREQQAKYERQAKYEQYLAWLKDRKAEQAREEAIARQRAAEQARLAAQQRASSARAVVTRASSRSGGYGMPVPGARVTSGYGPRNFWIGGSNFHTGVDFAAPVGTPIYAASSGTVTASGWGGYGINVFVDVGNTRTIYGHMSRTAVHVGQNVERGDLLGYVGCTGICTGPHLHFEVQVNGRHVNPFNYLP</sequence>
<evidence type="ECO:0000259" key="1">
    <source>
        <dbReference type="PROSITE" id="PS51782"/>
    </source>
</evidence>
<dbReference type="EMBL" id="JACHHG010000001">
    <property type="protein sequence ID" value="MBB6096691.1"/>
    <property type="molecule type" value="Genomic_DNA"/>
</dbReference>
<gene>
    <name evidence="2" type="ORF">HNR42_000103</name>
</gene>
<dbReference type="SUPFAM" id="SSF51261">
    <property type="entry name" value="Duplicated hybrid motif"/>
    <property type="match status" value="1"/>
</dbReference>
<comment type="caution">
    <text evidence="2">The sequence shown here is derived from an EMBL/GenBank/DDBJ whole genome shotgun (WGS) entry which is preliminary data.</text>
</comment>
<dbReference type="CDD" id="cd00118">
    <property type="entry name" value="LysM"/>
    <property type="match status" value="2"/>
</dbReference>
<dbReference type="InterPro" id="IPR018392">
    <property type="entry name" value="LysM"/>
</dbReference>
<dbReference type="GO" id="GO:0004222">
    <property type="term" value="F:metalloendopeptidase activity"/>
    <property type="evidence" value="ECO:0007669"/>
    <property type="project" value="TreeGrafter"/>
</dbReference>
<evidence type="ECO:0000313" key="2">
    <source>
        <dbReference type="EMBL" id="MBB6096691.1"/>
    </source>
</evidence>
<dbReference type="Pfam" id="PF01551">
    <property type="entry name" value="Peptidase_M23"/>
    <property type="match status" value="1"/>
</dbReference>
<dbReference type="SUPFAM" id="SSF54106">
    <property type="entry name" value="LysM domain"/>
    <property type="match status" value="2"/>
</dbReference>
<dbReference type="Gene3D" id="2.70.70.10">
    <property type="entry name" value="Glucose Permease (Domain IIA)"/>
    <property type="match status" value="1"/>
</dbReference>
<dbReference type="SMART" id="SM00257">
    <property type="entry name" value="LysM"/>
    <property type="match status" value="3"/>
</dbReference>
<dbReference type="PANTHER" id="PTHR21666">
    <property type="entry name" value="PEPTIDASE-RELATED"/>
    <property type="match status" value="1"/>
</dbReference>
<proteinExistence type="predicted"/>
<dbReference type="Gene3D" id="3.10.350.10">
    <property type="entry name" value="LysM domain"/>
    <property type="match status" value="2"/>
</dbReference>
<keyword evidence="3" id="KW-1185">Reference proteome</keyword>
<dbReference type="InterPro" id="IPR036779">
    <property type="entry name" value="LysM_dom_sf"/>
</dbReference>
<keyword evidence="2" id="KW-0378">Hydrolase</keyword>
<name>A0A841HTF2_9DEIO</name>
<feature type="domain" description="LysM" evidence="1">
    <location>
        <begin position="25"/>
        <end position="68"/>
    </location>
</feature>
<organism evidence="2 3">
    <name type="scientific">Deinobacterium chartae</name>
    <dbReference type="NCBI Taxonomy" id="521158"/>
    <lineage>
        <taxon>Bacteria</taxon>
        <taxon>Thermotogati</taxon>
        <taxon>Deinococcota</taxon>
        <taxon>Deinococci</taxon>
        <taxon>Deinococcales</taxon>
        <taxon>Deinococcaceae</taxon>
        <taxon>Deinobacterium</taxon>
    </lineage>
</organism>
<dbReference type="InterPro" id="IPR050570">
    <property type="entry name" value="Cell_wall_metabolism_enzyme"/>
</dbReference>